<dbReference type="Proteomes" id="UP000605676">
    <property type="component" value="Unassembled WGS sequence"/>
</dbReference>
<evidence type="ECO:0000256" key="1">
    <source>
        <dbReference type="SAM" id="Phobius"/>
    </source>
</evidence>
<dbReference type="EMBL" id="JAENRR010000027">
    <property type="protein sequence ID" value="MBK3518112.1"/>
    <property type="molecule type" value="Genomic_DNA"/>
</dbReference>
<gene>
    <name evidence="3" type="ORF">JIV24_12275</name>
</gene>
<keyword evidence="1" id="KW-1133">Transmembrane helix</keyword>
<keyword evidence="1" id="KW-0812">Transmembrane</keyword>
<dbReference type="InterPro" id="IPR007844">
    <property type="entry name" value="AsmA"/>
</dbReference>
<dbReference type="PANTHER" id="PTHR30441">
    <property type="entry name" value="DUF748 DOMAIN-CONTAINING PROTEIN"/>
    <property type="match status" value="1"/>
</dbReference>
<dbReference type="RefSeq" id="WP_200465339.1">
    <property type="nucleotide sequence ID" value="NZ_JAENRR010000027.1"/>
</dbReference>
<proteinExistence type="predicted"/>
<dbReference type="PANTHER" id="PTHR30441:SF8">
    <property type="entry name" value="DUF748 DOMAIN-CONTAINING PROTEIN"/>
    <property type="match status" value="1"/>
</dbReference>
<sequence length="814" mass="89254">MKKFLKIAGSVVLGIMVLLVLLPILFKGKIESVVKKQINENVNAQVNYNKFSLSLLKDFPNISMGMDGLSVVGKAPFEKDTLLYLGNFSTEVGLMGALSGELAVKSVLLSDLRLNAIVLPDSMANWDITISTEEETEVENESESSEFKIVLESFIIDNANITYVDHSMNVASTINGFNMDLSGDMSEVQTNLMLDAGIEHLLVNYDGINYINGASLKLDAGIGVDLEKMIFSFLDNELMVNGLTLQLDGTVAVKDEAYGLDLAMGTTKTDFKSLLALVPEEFLKDFDGLQTKGSMHLKAAVKGDYIDEEHLPAFNLDLAVENGAIQYPDLPESIEEINIQLLVENKGGSADNTLTNLEKFHFKVAENPFDASFSVIKPVSNPTFKGKAIGRIDLHSLANAIPLDSFDIMGLIETDFVIDGNYALIENEKYEDFNASGKLMLKDFYYQSTDLPQGILIKNSKMTVNPRSIKLESFDCIIGKSDFKLSGMVNNYLAYLLKDGTLKGSLSHHSALINTNEFLAMASTEEGTVEGETPIEVVEVPKNLDFVFNSKVDRLVYDKLNIYQAKGKVTMKNGVVKLNGLNMNLLDGAMTMNGQYNTASMSKPYVDFNIEGSNLDLNVAAHSFSMVDSLLPLAKNTEGKVSPKFSYYSVLAKNAKPVMSTINGGGWLRSKSVEVSNSKIQNTLASTLKNDSYKSMKAEDLNINFILDKGNVIVKPFKTKVGGKVVEVQGTQGIDQSINYKITMPVSRKEVAKMAGSFGFSIPTSGDDLIVDVLVKGTVQEPQLSFGLDKARKQVEKDLKKEGEKLLNNFLKGF</sequence>
<accession>A0ABS1HKB5</accession>
<feature type="transmembrane region" description="Helical" evidence="1">
    <location>
        <begin position="7"/>
        <end position="26"/>
    </location>
</feature>
<evidence type="ECO:0000313" key="3">
    <source>
        <dbReference type="EMBL" id="MBK3518112.1"/>
    </source>
</evidence>
<protein>
    <submittedName>
        <fullName evidence="3">AsmA family protein</fullName>
    </submittedName>
</protein>
<dbReference type="InterPro" id="IPR052894">
    <property type="entry name" value="AsmA-related"/>
</dbReference>
<evidence type="ECO:0000313" key="4">
    <source>
        <dbReference type="Proteomes" id="UP000605676"/>
    </source>
</evidence>
<dbReference type="Pfam" id="PF05170">
    <property type="entry name" value="AsmA"/>
    <property type="match status" value="1"/>
</dbReference>
<feature type="domain" description="AsmA" evidence="2">
    <location>
        <begin position="1"/>
        <end position="170"/>
    </location>
</feature>
<organism evidence="3 4">
    <name type="scientific">Carboxylicivirga marina</name>
    <dbReference type="NCBI Taxonomy" id="2800988"/>
    <lineage>
        <taxon>Bacteria</taxon>
        <taxon>Pseudomonadati</taxon>
        <taxon>Bacteroidota</taxon>
        <taxon>Bacteroidia</taxon>
        <taxon>Marinilabiliales</taxon>
        <taxon>Marinilabiliaceae</taxon>
        <taxon>Carboxylicivirga</taxon>
    </lineage>
</organism>
<keyword evidence="4" id="KW-1185">Reference proteome</keyword>
<keyword evidence="1" id="KW-0472">Membrane</keyword>
<evidence type="ECO:0000259" key="2">
    <source>
        <dbReference type="Pfam" id="PF05170"/>
    </source>
</evidence>
<reference evidence="3 4" key="1">
    <citation type="submission" date="2021-01" db="EMBL/GenBank/DDBJ databases">
        <title>Carboxyliciviraga sp.nov., isolated from coastal sediments.</title>
        <authorList>
            <person name="Lu D."/>
            <person name="Zhang T."/>
        </authorList>
    </citation>
    <scope>NUCLEOTIDE SEQUENCE [LARGE SCALE GENOMIC DNA]</scope>
    <source>
        <strain evidence="3 4">N1Y132</strain>
    </source>
</reference>
<name>A0ABS1HKB5_9BACT</name>
<comment type="caution">
    <text evidence="3">The sequence shown here is derived from an EMBL/GenBank/DDBJ whole genome shotgun (WGS) entry which is preliminary data.</text>
</comment>